<dbReference type="Pfam" id="PF00082">
    <property type="entry name" value="Peptidase_S8"/>
    <property type="match status" value="1"/>
</dbReference>
<keyword evidence="2 5" id="KW-0645">Protease</keyword>
<dbReference type="PANTHER" id="PTHR43806">
    <property type="entry name" value="PEPTIDASE S8"/>
    <property type="match status" value="1"/>
</dbReference>
<dbReference type="GO" id="GO:0006508">
    <property type="term" value="P:proteolysis"/>
    <property type="evidence" value="ECO:0007669"/>
    <property type="project" value="UniProtKB-KW"/>
</dbReference>
<accession>A7IE95</accession>
<keyword evidence="9" id="KW-1185">Reference proteome</keyword>
<feature type="domain" description="Peptidase S8/S53" evidence="7">
    <location>
        <begin position="190"/>
        <end position="465"/>
    </location>
</feature>
<dbReference type="HOGENOM" id="CLU_023237_0_0_5"/>
<dbReference type="InterPro" id="IPR023828">
    <property type="entry name" value="Peptidase_S8_Ser-AS"/>
</dbReference>
<feature type="active site" description="Charge relay system" evidence="5">
    <location>
        <position position="199"/>
    </location>
</feature>
<evidence type="ECO:0000256" key="2">
    <source>
        <dbReference type="ARBA" id="ARBA00022670"/>
    </source>
</evidence>
<dbReference type="Gene3D" id="3.40.50.200">
    <property type="entry name" value="Peptidase S8/S53 domain"/>
    <property type="match status" value="1"/>
</dbReference>
<proteinExistence type="inferred from homology"/>
<dbReference type="PROSITE" id="PS51892">
    <property type="entry name" value="SUBTILASE"/>
    <property type="match status" value="1"/>
</dbReference>
<dbReference type="SUPFAM" id="SSF52743">
    <property type="entry name" value="Subtilisin-like"/>
    <property type="match status" value="1"/>
</dbReference>
<dbReference type="InterPro" id="IPR036852">
    <property type="entry name" value="Peptidase_S8/S53_dom_sf"/>
</dbReference>
<dbReference type="EMBL" id="CP000781">
    <property type="protein sequence ID" value="ABS66338.1"/>
    <property type="molecule type" value="Genomic_DNA"/>
</dbReference>
<dbReference type="CDD" id="cd07494">
    <property type="entry name" value="Peptidases_S8_10"/>
    <property type="match status" value="1"/>
</dbReference>
<feature type="active site" description="Charge relay system" evidence="5">
    <location>
        <position position="231"/>
    </location>
</feature>
<dbReference type="Proteomes" id="UP000002417">
    <property type="component" value="Chromosome"/>
</dbReference>
<evidence type="ECO:0000256" key="1">
    <source>
        <dbReference type="ARBA" id="ARBA00011073"/>
    </source>
</evidence>
<keyword evidence="4 5" id="KW-0720">Serine protease</keyword>
<dbReference type="PANTHER" id="PTHR43806:SF11">
    <property type="entry name" value="CEREVISIN-RELATED"/>
    <property type="match status" value="1"/>
</dbReference>
<evidence type="ECO:0000313" key="8">
    <source>
        <dbReference type="EMBL" id="ABS66338.1"/>
    </source>
</evidence>
<dbReference type="KEGG" id="xau:Xaut_1088"/>
<dbReference type="GO" id="GO:0004252">
    <property type="term" value="F:serine-type endopeptidase activity"/>
    <property type="evidence" value="ECO:0007669"/>
    <property type="project" value="UniProtKB-UniRule"/>
</dbReference>
<protein>
    <submittedName>
        <fullName evidence="8">Peptidase S8 and S53 subtilisin kexin sedolisin</fullName>
    </submittedName>
</protein>
<dbReference type="OrthoDB" id="9816306at2"/>
<evidence type="ECO:0000256" key="5">
    <source>
        <dbReference type="PROSITE-ProRule" id="PRU01240"/>
    </source>
</evidence>
<evidence type="ECO:0000259" key="7">
    <source>
        <dbReference type="Pfam" id="PF00082"/>
    </source>
</evidence>
<keyword evidence="3 5" id="KW-0378">Hydrolase</keyword>
<dbReference type="InterPro" id="IPR050131">
    <property type="entry name" value="Peptidase_S8_subtilisin-like"/>
</dbReference>
<dbReference type="PRINTS" id="PR00723">
    <property type="entry name" value="SUBTILISIN"/>
</dbReference>
<evidence type="ECO:0000256" key="6">
    <source>
        <dbReference type="RuleBase" id="RU003355"/>
    </source>
</evidence>
<dbReference type="PROSITE" id="PS00136">
    <property type="entry name" value="SUBTILASE_ASP"/>
    <property type="match status" value="1"/>
</dbReference>
<dbReference type="PROSITE" id="PS00138">
    <property type="entry name" value="SUBTILASE_SER"/>
    <property type="match status" value="1"/>
</dbReference>
<feature type="active site" description="Charge relay system" evidence="5">
    <location>
        <position position="422"/>
    </location>
</feature>
<evidence type="ECO:0000313" key="9">
    <source>
        <dbReference type="Proteomes" id="UP000002417"/>
    </source>
</evidence>
<dbReference type="InterPro" id="IPR015500">
    <property type="entry name" value="Peptidase_S8_subtilisin-rel"/>
</dbReference>
<comment type="similarity">
    <text evidence="1 5 6">Belongs to the peptidase S8 family.</text>
</comment>
<organism evidence="8 9">
    <name type="scientific">Xanthobacter autotrophicus (strain ATCC BAA-1158 / Py2)</name>
    <dbReference type="NCBI Taxonomy" id="78245"/>
    <lineage>
        <taxon>Bacteria</taxon>
        <taxon>Pseudomonadati</taxon>
        <taxon>Pseudomonadota</taxon>
        <taxon>Alphaproteobacteria</taxon>
        <taxon>Hyphomicrobiales</taxon>
        <taxon>Xanthobacteraceae</taxon>
        <taxon>Xanthobacter</taxon>
    </lineage>
</organism>
<evidence type="ECO:0000256" key="3">
    <source>
        <dbReference type="ARBA" id="ARBA00022801"/>
    </source>
</evidence>
<dbReference type="InterPro" id="IPR000209">
    <property type="entry name" value="Peptidase_S8/S53_dom"/>
</dbReference>
<dbReference type="eggNOG" id="COG1404">
    <property type="taxonomic scope" value="Bacteria"/>
</dbReference>
<sequence length="494" mass="51502">MSAAKTEDGASRRTSRLRRHLAISTHALRQRPVNLAITFAPADPTVPGPTRLGFAASGASLEQLRPDPLRMDMALHQLSRMGVSILSRGSFSASAQLAPDNFEKLFGTRLSRFRTRGDRPAFLFPHDGGPWSPQDDIARLIDDAYIQWPATPMTTPPAPIGAFGPDRVYLPNDLANLLNASGPAVRGMSGAGVRVAMVDTGFSLDHPYFLNRRFSVLTAPGADGTRDRDGHGTAMCANLFAIAPDIDFIGISLGLPDGSVPIDALHGGILLALAHQPDILVLSIAYDLRSDITDLEAERLPGSCVALALQLQNAVARGVTVVCAGGNGQFAFPAMLPEVIAAGGCVVDAGGEVRASNIASGFRSNIYPGRTVPDVCGIAGSLEKQAYLMLPCPPGSWLDRSCAGLPDGTGVNDGWCFTGGTSAAAPQVAAVCALMLQANPKLTARDIRSVLNRTASDVAFGTSSAMTGGRAATIGNDLATGFGLVNAGACLHLI</sequence>
<dbReference type="InterPro" id="IPR023827">
    <property type="entry name" value="Peptidase_S8_Asp-AS"/>
</dbReference>
<gene>
    <name evidence="8" type="ordered locus">Xaut_1088</name>
</gene>
<reference evidence="8 9" key="1">
    <citation type="submission" date="2007-07" db="EMBL/GenBank/DDBJ databases">
        <title>Complete sequence of chromosome of Xanthobacter autotrophicus Py2.</title>
        <authorList>
            <consortium name="US DOE Joint Genome Institute"/>
            <person name="Copeland A."/>
            <person name="Lucas S."/>
            <person name="Lapidus A."/>
            <person name="Barry K."/>
            <person name="Glavina del Rio T."/>
            <person name="Hammon N."/>
            <person name="Israni S."/>
            <person name="Dalin E."/>
            <person name="Tice H."/>
            <person name="Pitluck S."/>
            <person name="Sims D."/>
            <person name="Brettin T."/>
            <person name="Bruce D."/>
            <person name="Detter J.C."/>
            <person name="Han C."/>
            <person name="Tapia R."/>
            <person name="Brainard J."/>
            <person name="Schmutz J."/>
            <person name="Larimer F."/>
            <person name="Land M."/>
            <person name="Hauser L."/>
            <person name="Kyrpides N."/>
            <person name="Kim E."/>
            <person name="Ensigns S.A."/>
            <person name="Richardson P."/>
        </authorList>
    </citation>
    <scope>NUCLEOTIDE SEQUENCE [LARGE SCALE GENOMIC DNA]</scope>
    <source>
        <strain evidence="9">ATCC BAA-1158 / Py2</strain>
    </source>
</reference>
<evidence type="ECO:0000256" key="4">
    <source>
        <dbReference type="ARBA" id="ARBA00022825"/>
    </source>
</evidence>
<name>A7IE95_XANP2</name>
<dbReference type="AlphaFoldDB" id="A7IE95"/>